<proteinExistence type="predicted"/>
<dbReference type="Proteomes" id="UP000799424">
    <property type="component" value="Unassembled WGS sequence"/>
</dbReference>
<reference evidence="1" key="1">
    <citation type="journal article" date="2020" name="Stud. Mycol.">
        <title>101 Dothideomycetes genomes: a test case for predicting lifestyles and emergence of pathogens.</title>
        <authorList>
            <person name="Haridas S."/>
            <person name="Albert R."/>
            <person name="Binder M."/>
            <person name="Bloem J."/>
            <person name="Labutti K."/>
            <person name="Salamov A."/>
            <person name="Andreopoulos B."/>
            <person name="Baker S."/>
            <person name="Barry K."/>
            <person name="Bills G."/>
            <person name="Bluhm B."/>
            <person name="Cannon C."/>
            <person name="Castanera R."/>
            <person name="Culley D."/>
            <person name="Daum C."/>
            <person name="Ezra D."/>
            <person name="Gonzalez J."/>
            <person name="Henrissat B."/>
            <person name="Kuo A."/>
            <person name="Liang C."/>
            <person name="Lipzen A."/>
            <person name="Lutzoni F."/>
            <person name="Magnuson J."/>
            <person name="Mondo S."/>
            <person name="Nolan M."/>
            <person name="Ohm R."/>
            <person name="Pangilinan J."/>
            <person name="Park H.-J."/>
            <person name="Ramirez L."/>
            <person name="Alfaro M."/>
            <person name="Sun H."/>
            <person name="Tritt A."/>
            <person name="Yoshinaga Y."/>
            <person name="Zwiers L.-H."/>
            <person name="Turgeon B."/>
            <person name="Goodwin S."/>
            <person name="Spatafora J."/>
            <person name="Crous P."/>
            <person name="Grigoriev I."/>
        </authorList>
    </citation>
    <scope>NUCLEOTIDE SEQUENCE</scope>
    <source>
        <strain evidence="1">CBS 113818</strain>
    </source>
</reference>
<protein>
    <recommendedName>
        <fullName evidence="3">C2H2-type domain-containing protein</fullName>
    </recommendedName>
</protein>
<dbReference type="OrthoDB" id="4738706at2759"/>
<dbReference type="PANTHER" id="PTHR38166">
    <property type="entry name" value="C2H2-TYPE DOMAIN-CONTAINING PROTEIN-RELATED"/>
    <property type="match status" value="1"/>
</dbReference>
<evidence type="ECO:0000313" key="1">
    <source>
        <dbReference type="EMBL" id="KAF2828194.1"/>
    </source>
</evidence>
<feature type="non-terminal residue" evidence="1">
    <location>
        <position position="1"/>
    </location>
</feature>
<accession>A0A6A7A5T0</accession>
<dbReference type="AlphaFoldDB" id="A0A6A7A5T0"/>
<evidence type="ECO:0000313" key="2">
    <source>
        <dbReference type="Proteomes" id="UP000799424"/>
    </source>
</evidence>
<feature type="non-terminal residue" evidence="1">
    <location>
        <position position="216"/>
    </location>
</feature>
<gene>
    <name evidence="1" type="ORF">CC86DRAFT_242906</name>
</gene>
<dbReference type="PANTHER" id="PTHR38166:SF1">
    <property type="entry name" value="C2H2-TYPE DOMAIN-CONTAINING PROTEIN"/>
    <property type="match status" value="1"/>
</dbReference>
<name>A0A6A7A5T0_9PLEO</name>
<organism evidence="1 2">
    <name type="scientific">Ophiobolus disseminans</name>
    <dbReference type="NCBI Taxonomy" id="1469910"/>
    <lineage>
        <taxon>Eukaryota</taxon>
        <taxon>Fungi</taxon>
        <taxon>Dikarya</taxon>
        <taxon>Ascomycota</taxon>
        <taxon>Pezizomycotina</taxon>
        <taxon>Dothideomycetes</taxon>
        <taxon>Pleosporomycetidae</taxon>
        <taxon>Pleosporales</taxon>
        <taxon>Pleosporineae</taxon>
        <taxon>Phaeosphaeriaceae</taxon>
        <taxon>Ophiobolus</taxon>
    </lineage>
</organism>
<keyword evidence="2" id="KW-1185">Reference proteome</keyword>
<evidence type="ECO:0008006" key="3">
    <source>
        <dbReference type="Google" id="ProtNLM"/>
    </source>
</evidence>
<dbReference type="EMBL" id="MU006223">
    <property type="protein sequence ID" value="KAF2828194.1"/>
    <property type="molecule type" value="Genomic_DNA"/>
</dbReference>
<sequence length="216" mass="25411">DGDSNKRRRPFSKADGKKSVVDLRFACPFHKRNPGRHQTFTSCRDPGFTTVARLKEHLYRRHLLPPQCHRCCTTFTNDVTLREHQRDPRGCDVREQVPLEGFDKEQERRLKSKKKSQVHQTEEEKWKGVYRILFPDDGEADIPTPYIEYQPCTGQTGEPSNVVRFQEFSRLELPRLVRRTLEAVIEQEAQPLEDKMKERLVDIVKECQSQLLSMFQ</sequence>